<dbReference type="EMBL" id="JACRSU010000003">
    <property type="protein sequence ID" value="MBC8540906.1"/>
    <property type="molecule type" value="Genomic_DNA"/>
</dbReference>
<dbReference type="Pfam" id="PF06838">
    <property type="entry name" value="Met_gamma_lyase"/>
    <property type="match status" value="1"/>
</dbReference>
<dbReference type="PANTHER" id="PTHR46658:SF1">
    <property type="entry name" value="CYS OR MET METABOLISM PYRIDOXAL-PHOSPHATE-DEPENDENT ENZYME"/>
    <property type="match status" value="1"/>
</dbReference>
<proteinExistence type="predicted"/>
<organism evidence="1 2">
    <name type="scientific">Congzhengia minquanensis</name>
    <dbReference type="NCBI Taxonomy" id="2763657"/>
    <lineage>
        <taxon>Bacteria</taxon>
        <taxon>Bacillati</taxon>
        <taxon>Bacillota</taxon>
        <taxon>Clostridia</taxon>
        <taxon>Eubacteriales</taxon>
        <taxon>Oscillospiraceae</taxon>
        <taxon>Congzhengia</taxon>
    </lineage>
</organism>
<dbReference type="RefSeq" id="WP_249312483.1">
    <property type="nucleotide sequence ID" value="NZ_JACRSU010000003.1"/>
</dbReference>
<evidence type="ECO:0000313" key="2">
    <source>
        <dbReference type="Proteomes" id="UP000611762"/>
    </source>
</evidence>
<name>A0A926HZJ0_9FIRM</name>
<dbReference type="InterPro" id="IPR009651">
    <property type="entry name" value="Met_g_lyase_put"/>
</dbReference>
<dbReference type="PANTHER" id="PTHR46658">
    <property type="entry name" value="CYS OR MET METABOLISM PYRIDOXAL-PHOSPHATE-DEPENDENT ENZYME"/>
    <property type="match status" value="1"/>
</dbReference>
<dbReference type="Gene3D" id="3.40.640.10">
    <property type="entry name" value="Type I PLP-dependent aspartate aminotransferase-like (Major domain)"/>
    <property type="match status" value="1"/>
</dbReference>
<dbReference type="InterPro" id="IPR015424">
    <property type="entry name" value="PyrdxlP-dep_Trfase"/>
</dbReference>
<dbReference type="Proteomes" id="UP000611762">
    <property type="component" value="Unassembled WGS sequence"/>
</dbReference>
<evidence type="ECO:0000313" key="1">
    <source>
        <dbReference type="EMBL" id="MBC8540906.1"/>
    </source>
</evidence>
<comment type="caution">
    <text evidence="1">The sequence shown here is derived from an EMBL/GenBank/DDBJ whole genome shotgun (WGS) entry which is preliminary data.</text>
</comment>
<accession>A0A926HZJ0</accession>
<protein>
    <submittedName>
        <fullName evidence="1">Methionine gamma-lyase family protein</fullName>
    </submittedName>
</protein>
<dbReference type="InterPro" id="IPR015421">
    <property type="entry name" value="PyrdxlP-dep_Trfase_major"/>
</dbReference>
<dbReference type="SUPFAM" id="SSF53383">
    <property type="entry name" value="PLP-dependent transferases"/>
    <property type="match status" value="1"/>
</dbReference>
<keyword evidence="2" id="KW-1185">Reference proteome</keyword>
<dbReference type="Gene3D" id="3.90.1150.60">
    <property type="entry name" value="Methioning gamme-lyase, C-terminal domain"/>
    <property type="match status" value="1"/>
</dbReference>
<sequence>MEIKDFIQSEYGISPETFALCARAEEEVRPQFAEIDKTAELNQIKVLKAFSEHKVSEAHLGYSTGYGYDDLGRDTLEKIYADVFGTESALVRSSIVSGTHAICSCLFGVLRPGDTLLSATGAPYDTLEEIIGKRGSGGGSLKEWGIGYREVPLLKDGKINLTALGEALADKSVRLVELQRSKGYAWRPSYTLSDMEDAIALIKQKRPDVFVMVDNCYGEFVESLEPPQIGADLIAGSLIKNPGGGLALTGGYLAGKRGLVEQISYRLTSPGIGAEVGASLGMNRHMYQGFFMAPHTVAQALKTAVLTAKVFEKLGYDVSPKAEDKRGDIIQSVKFGSSEKLCAFCRGIQRGAPIDSFVVPEPWDMPGYENQVIMAAGAFVSGASIEISADGPIRPPYAAYMQGGLTYESGKLSVLCAADNLMKL</sequence>
<reference evidence="1" key="1">
    <citation type="submission" date="2020-08" db="EMBL/GenBank/DDBJ databases">
        <title>Genome public.</title>
        <authorList>
            <person name="Liu C."/>
            <person name="Sun Q."/>
        </authorList>
    </citation>
    <scope>NUCLEOTIDE SEQUENCE</scope>
    <source>
        <strain evidence="1">H8</strain>
    </source>
</reference>
<dbReference type="AlphaFoldDB" id="A0A926HZJ0"/>
<gene>
    <name evidence="1" type="ORF">H8698_07950</name>
</gene>